<accession>A0ABV0U1H9</accession>
<feature type="compositionally biased region" description="Basic and acidic residues" evidence="1">
    <location>
        <begin position="64"/>
        <end position="77"/>
    </location>
</feature>
<sequence>MGSADGLLRGATLGGSMLAKGPRLSAGFSTAWSRASNFDTLASKATKNATFITRTIITKGGRGLTEHLTDRAGERRNSITGSHDGAKANTKLATPSDYKKNRVKHGGSPNVKCSNRKCF</sequence>
<dbReference type="Proteomes" id="UP001482620">
    <property type="component" value="Unassembled WGS sequence"/>
</dbReference>
<name>A0ABV0U1H9_9TELE</name>
<keyword evidence="3" id="KW-1185">Reference proteome</keyword>
<comment type="caution">
    <text evidence="2">The sequence shown here is derived from an EMBL/GenBank/DDBJ whole genome shotgun (WGS) entry which is preliminary data.</text>
</comment>
<gene>
    <name evidence="2" type="ORF">ILYODFUR_032721</name>
</gene>
<evidence type="ECO:0000256" key="1">
    <source>
        <dbReference type="SAM" id="MobiDB-lite"/>
    </source>
</evidence>
<feature type="region of interest" description="Disordered" evidence="1">
    <location>
        <begin position="62"/>
        <end position="119"/>
    </location>
</feature>
<organism evidence="2 3">
    <name type="scientific">Ilyodon furcidens</name>
    <name type="common">goldbreast splitfin</name>
    <dbReference type="NCBI Taxonomy" id="33524"/>
    <lineage>
        <taxon>Eukaryota</taxon>
        <taxon>Metazoa</taxon>
        <taxon>Chordata</taxon>
        <taxon>Craniata</taxon>
        <taxon>Vertebrata</taxon>
        <taxon>Euteleostomi</taxon>
        <taxon>Actinopterygii</taxon>
        <taxon>Neopterygii</taxon>
        <taxon>Teleostei</taxon>
        <taxon>Neoteleostei</taxon>
        <taxon>Acanthomorphata</taxon>
        <taxon>Ovalentaria</taxon>
        <taxon>Atherinomorphae</taxon>
        <taxon>Cyprinodontiformes</taxon>
        <taxon>Goodeidae</taxon>
        <taxon>Ilyodon</taxon>
    </lineage>
</organism>
<reference evidence="2 3" key="1">
    <citation type="submission" date="2021-06" db="EMBL/GenBank/DDBJ databases">
        <authorList>
            <person name="Palmer J.M."/>
        </authorList>
    </citation>
    <scope>NUCLEOTIDE SEQUENCE [LARGE SCALE GENOMIC DNA]</scope>
    <source>
        <strain evidence="3">if_2019</strain>
        <tissue evidence="2">Muscle</tissue>
    </source>
</reference>
<dbReference type="EMBL" id="JAHRIQ010051729">
    <property type="protein sequence ID" value="MEQ2238400.1"/>
    <property type="molecule type" value="Genomic_DNA"/>
</dbReference>
<evidence type="ECO:0000313" key="3">
    <source>
        <dbReference type="Proteomes" id="UP001482620"/>
    </source>
</evidence>
<evidence type="ECO:0000313" key="2">
    <source>
        <dbReference type="EMBL" id="MEQ2238400.1"/>
    </source>
</evidence>
<protein>
    <submittedName>
        <fullName evidence="2">Uncharacterized protein</fullName>
    </submittedName>
</protein>
<proteinExistence type="predicted"/>